<comment type="caution">
    <text evidence="2">The sequence shown here is derived from an EMBL/GenBank/DDBJ whole genome shotgun (WGS) entry which is preliminary data.</text>
</comment>
<dbReference type="STRING" id="161355.PS9374_04568"/>
<keyword evidence="3" id="KW-1185">Reference proteome</keyword>
<gene>
    <name evidence="2" type="ORF">PS9374_04568</name>
</gene>
<protein>
    <submittedName>
        <fullName evidence="2">Putative secreted protein</fullName>
    </submittedName>
</protein>
<feature type="region of interest" description="Disordered" evidence="1">
    <location>
        <begin position="406"/>
        <end position="431"/>
    </location>
</feature>
<accession>A0A161MCG4</accession>
<dbReference type="RefSeq" id="WP_068899846.1">
    <property type="nucleotide sequence ID" value="NZ_BDCX01000011.1"/>
</dbReference>
<feature type="compositionally biased region" description="Low complexity" evidence="1">
    <location>
        <begin position="408"/>
        <end position="425"/>
    </location>
</feature>
<organism evidence="2 3">
    <name type="scientific">Planomonospora sphaerica</name>
    <dbReference type="NCBI Taxonomy" id="161355"/>
    <lineage>
        <taxon>Bacteria</taxon>
        <taxon>Bacillati</taxon>
        <taxon>Actinomycetota</taxon>
        <taxon>Actinomycetes</taxon>
        <taxon>Streptosporangiales</taxon>
        <taxon>Streptosporangiaceae</taxon>
        <taxon>Planomonospora</taxon>
    </lineage>
</organism>
<evidence type="ECO:0000256" key="1">
    <source>
        <dbReference type="SAM" id="MobiDB-lite"/>
    </source>
</evidence>
<dbReference type="OrthoDB" id="9816502at2"/>
<reference evidence="3" key="2">
    <citation type="submission" date="2016-04" db="EMBL/GenBank/DDBJ databases">
        <title>Planomonospora sphaerica JCM9374 whole genome shotgun sequence.</title>
        <authorList>
            <person name="Suzuki T."/>
            <person name="Dohra H."/>
            <person name="Kodani S."/>
        </authorList>
    </citation>
    <scope>NUCLEOTIDE SEQUENCE [LARGE SCALE GENOMIC DNA]</scope>
    <source>
        <strain evidence="3">JCM 9374</strain>
    </source>
</reference>
<evidence type="ECO:0000313" key="2">
    <source>
        <dbReference type="EMBL" id="GAT68903.1"/>
    </source>
</evidence>
<dbReference type="EMBL" id="BDCX01000011">
    <property type="protein sequence ID" value="GAT68903.1"/>
    <property type="molecule type" value="Genomic_DNA"/>
</dbReference>
<name>A0A161MCG4_9ACTN</name>
<proteinExistence type="predicted"/>
<dbReference type="AlphaFoldDB" id="A0A161MCG4"/>
<evidence type="ECO:0000313" key="3">
    <source>
        <dbReference type="Proteomes" id="UP000077701"/>
    </source>
</evidence>
<reference evidence="2 3" key="1">
    <citation type="journal article" date="2016" name="Genome Announc.">
        <title>Draft Genome Sequence of Planomonospora sphaerica JCM9374, a Rare Actinomycete.</title>
        <authorList>
            <person name="Dohra H."/>
            <person name="Suzuki T."/>
            <person name="Inoue Y."/>
            <person name="Kodani S."/>
        </authorList>
    </citation>
    <scope>NUCLEOTIDE SEQUENCE [LARGE SCALE GENOMIC DNA]</scope>
    <source>
        <strain evidence="2 3">JCM 9374</strain>
    </source>
</reference>
<sequence>MSYTFLPWLLEGIGAEVSRTAGLRLVVNYTELDPLPVRLLGPGAVLGFDAQVVGRTDPVDLAGAAEPNYFPFVEFAEPSFPWMFSPDAPDGRRLRPWICLVVVRLQPGVSLEPAGTDRPVPVLTIEPPAVPDHELPDLAESWAWAHVQITGAAGDPAAVLRDDRSRALARLLCPRRLRASTTYLACVVPAYAAGVAAVLAQEVPPGDAWQPGQTRVRLPVYHRFTFTTGRTGDFESLAERLHPSPAPAGVGRRKLKLGPGASVEAEGVLRLPGPAPGPVPVWFVTMISEQLSGLAGLRPPLYGGAQAGVAELPADGWIRELNLDPRHRAAAGLGARIVRERQEQLMEAAWRQAGALGEANRFLATSQLARSVGQSEWRRRLSPLAEHAPTSLLRITAPVRLFGGTGQPGPLRRLSRARGPLGPRLPDGDPQERLAALEPWATHRERVRGRIDSPPSMPVMERTDPLAPVSASPIFDTPMISELRKLGTEFVLPGVEFVPADGVLIMEQNRAFIAAFMAGLNHEMGRELLWREFPVDPKVSCFRTFWEGGRAPDLPPVDEWSLPERLGADVPGGDELVLVMRGELMRRFPDAVVYASRAISDGTRRRPVDDDRLMPLFAGSLEPDISYFGFTLTKATARGDDGGLGWFVVFQERPGQPRFGLDESGWRPDPPGEELTTAQLAWGHLVPEAELASLEHAPVLTARPVGWRFSDRPGVSWDGGSADLAVATLQRPTRVAFHARALLEEGG</sequence>
<dbReference type="Proteomes" id="UP000077701">
    <property type="component" value="Unassembled WGS sequence"/>
</dbReference>